<keyword evidence="1" id="KW-0812">Transmembrane</keyword>
<dbReference type="AlphaFoldDB" id="A0A916NCW0"/>
<evidence type="ECO:0008006" key="4">
    <source>
        <dbReference type="Google" id="ProtNLM"/>
    </source>
</evidence>
<feature type="transmembrane region" description="Helical" evidence="1">
    <location>
        <begin position="218"/>
        <end position="240"/>
    </location>
</feature>
<feature type="transmembrane region" description="Helical" evidence="1">
    <location>
        <begin position="326"/>
        <end position="345"/>
    </location>
</feature>
<organism evidence="2 3">
    <name type="scientific">Dyadobacter helix</name>
    <dbReference type="NCBI Taxonomy" id="2822344"/>
    <lineage>
        <taxon>Bacteria</taxon>
        <taxon>Pseudomonadati</taxon>
        <taxon>Bacteroidota</taxon>
        <taxon>Cytophagia</taxon>
        <taxon>Cytophagales</taxon>
        <taxon>Spirosomataceae</taxon>
        <taxon>Dyadobacter</taxon>
    </lineage>
</organism>
<evidence type="ECO:0000313" key="2">
    <source>
        <dbReference type="EMBL" id="CAG5007089.1"/>
    </source>
</evidence>
<proteinExistence type="predicted"/>
<gene>
    <name evidence="2" type="ORF">DYBT9275_03961</name>
</gene>
<evidence type="ECO:0000313" key="3">
    <source>
        <dbReference type="Proteomes" id="UP000680038"/>
    </source>
</evidence>
<keyword evidence="1" id="KW-1133">Transmembrane helix</keyword>
<keyword evidence="1" id="KW-0472">Membrane</keyword>
<evidence type="ECO:0000256" key="1">
    <source>
        <dbReference type="SAM" id="Phobius"/>
    </source>
</evidence>
<keyword evidence="3" id="KW-1185">Reference proteome</keyword>
<comment type="caution">
    <text evidence="2">The sequence shown here is derived from an EMBL/GenBank/DDBJ whole genome shotgun (WGS) entry which is preliminary data.</text>
</comment>
<dbReference type="Proteomes" id="UP000680038">
    <property type="component" value="Unassembled WGS sequence"/>
</dbReference>
<sequence length="511" mass="58685">MPSNISAWLNNDYNPLDGRLRFLFYLLLLLVGYKELLIQIPEELYQCPQELYQPDGLFALIFGNMHSVSFMHGLLIYLKYPFLIFWIFSIIGLGGRLSLFCTAACLFIFWGAHSASSGSGHFWHVPLLIFIILAFTLKHDHYSIDFFLSRWINGYPFKGSGTDLSPFGRKLILIVLVHSLFSAGISKLSLGGLTWVNGHTLHYYLENLNLPRYYIGPILLKFLLTNFWLVTIISVLTILFELTSPVILFFPQFRVLFVILALFFHTSILLLMPPRFISQMICYLLIINWEDFFSVWKKKQSHLVKTLLLELPSGSARIPLTAYQKITNATAALVLIILLVSATIFKFEYFPLTNYPMYSSTMNEGKLSGIPLSEFNSYEGLKRLAIYCSDRPMPDLIPHYISRNKKCFVIKVNRHTLKKSNYTNTILNAIPTSTLWYTRLSRALLTDLRSSPLNLSDSIKEDAFPNSQRLLNAVVKKSLQSKDPETINCDFFLVYSFSEEKQAILAKYIGR</sequence>
<feature type="transmembrane region" description="Helical" evidence="1">
    <location>
        <begin position="246"/>
        <end position="271"/>
    </location>
</feature>
<protein>
    <recommendedName>
        <fullName evidence="4">HTTM domain-containing protein</fullName>
    </recommendedName>
</protein>
<dbReference type="RefSeq" id="WP_215240385.1">
    <property type="nucleotide sequence ID" value="NZ_CAJRAF010000002.1"/>
</dbReference>
<name>A0A916NCW0_9BACT</name>
<feature type="transmembrane region" description="Helical" evidence="1">
    <location>
        <begin position="57"/>
        <end position="78"/>
    </location>
</feature>
<feature type="transmembrane region" description="Helical" evidence="1">
    <location>
        <begin position="122"/>
        <end position="139"/>
    </location>
</feature>
<feature type="transmembrane region" description="Helical" evidence="1">
    <location>
        <begin position="20"/>
        <end position="37"/>
    </location>
</feature>
<feature type="transmembrane region" description="Helical" evidence="1">
    <location>
        <begin position="84"/>
        <end position="110"/>
    </location>
</feature>
<reference evidence="2" key="1">
    <citation type="submission" date="2021-04" db="EMBL/GenBank/DDBJ databases">
        <authorList>
            <person name="Rodrigo-Torres L."/>
            <person name="Arahal R. D."/>
            <person name="Lucena T."/>
        </authorList>
    </citation>
    <scope>NUCLEOTIDE SEQUENCE</scope>
    <source>
        <strain evidence="2">CECT 9275</strain>
    </source>
</reference>
<dbReference type="EMBL" id="CAJRAF010000002">
    <property type="protein sequence ID" value="CAG5007089.1"/>
    <property type="molecule type" value="Genomic_DNA"/>
</dbReference>
<accession>A0A916NCW0</accession>